<evidence type="ECO:0000313" key="6">
    <source>
        <dbReference type="Proteomes" id="UP001336020"/>
    </source>
</evidence>
<feature type="domain" description="AMP-dependent synthetase/ligase" evidence="3">
    <location>
        <begin position="22"/>
        <end position="392"/>
    </location>
</feature>
<dbReference type="Pfam" id="PF13193">
    <property type="entry name" value="AMP-binding_C"/>
    <property type="match status" value="1"/>
</dbReference>
<dbReference type="PROSITE" id="PS00455">
    <property type="entry name" value="AMP_BINDING"/>
    <property type="match status" value="1"/>
</dbReference>
<evidence type="ECO:0000259" key="4">
    <source>
        <dbReference type="Pfam" id="PF13193"/>
    </source>
</evidence>
<dbReference type="Proteomes" id="UP001336020">
    <property type="component" value="Unassembled WGS sequence"/>
</dbReference>
<dbReference type="SUPFAM" id="SSF56801">
    <property type="entry name" value="Acetyl-CoA synthetase-like"/>
    <property type="match status" value="1"/>
</dbReference>
<dbReference type="PANTHER" id="PTHR43201:SF5">
    <property type="entry name" value="MEDIUM-CHAIN ACYL-COA LIGASE ACSF2, MITOCHONDRIAL"/>
    <property type="match status" value="1"/>
</dbReference>
<evidence type="ECO:0000256" key="2">
    <source>
        <dbReference type="ARBA" id="ARBA00022598"/>
    </source>
</evidence>
<evidence type="ECO:0000259" key="3">
    <source>
        <dbReference type="Pfam" id="PF00501"/>
    </source>
</evidence>
<evidence type="ECO:0000256" key="1">
    <source>
        <dbReference type="ARBA" id="ARBA00006432"/>
    </source>
</evidence>
<proteinExistence type="inferred from homology"/>
<dbReference type="InterPro" id="IPR042099">
    <property type="entry name" value="ANL_N_sf"/>
</dbReference>
<dbReference type="CDD" id="cd04433">
    <property type="entry name" value="AFD_class_I"/>
    <property type="match status" value="1"/>
</dbReference>
<comment type="similarity">
    <text evidence="1">Belongs to the ATP-dependent AMP-binding enzyme family.</text>
</comment>
<accession>A0ABU7LBT1</accession>
<dbReference type="PANTHER" id="PTHR43201">
    <property type="entry name" value="ACYL-COA SYNTHETASE"/>
    <property type="match status" value="1"/>
</dbReference>
<dbReference type="Pfam" id="PF00501">
    <property type="entry name" value="AMP-binding"/>
    <property type="match status" value="1"/>
</dbReference>
<keyword evidence="2" id="KW-0436">Ligase</keyword>
<organism evidence="5 6">
    <name type="scientific">Rhodococcus artemisiae</name>
    <dbReference type="NCBI Taxonomy" id="714159"/>
    <lineage>
        <taxon>Bacteria</taxon>
        <taxon>Bacillati</taxon>
        <taxon>Actinomycetota</taxon>
        <taxon>Actinomycetes</taxon>
        <taxon>Mycobacteriales</taxon>
        <taxon>Nocardiaceae</taxon>
        <taxon>Rhodococcus</taxon>
    </lineage>
</organism>
<dbReference type="InterPro" id="IPR020845">
    <property type="entry name" value="AMP-binding_CS"/>
</dbReference>
<comment type="caution">
    <text evidence="5">The sequence shown here is derived from an EMBL/GenBank/DDBJ whole genome shotgun (WGS) entry which is preliminary data.</text>
</comment>
<dbReference type="InterPro" id="IPR000873">
    <property type="entry name" value="AMP-dep_synth/lig_dom"/>
</dbReference>
<evidence type="ECO:0000313" key="5">
    <source>
        <dbReference type="EMBL" id="MEE2058998.1"/>
    </source>
</evidence>
<feature type="domain" description="AMP-binding enzyme C-terminal" evidence="4">
    <location>
        <begin position="444"/>
        <end position="519"/>
    </location>
</feature>
<dbReference type="Gene3D" id="3.30.300.30">
    <property type="match status" value="1"/>
</dbReference>
<reference evidence="5 6" key="1">
    <citation type="submission" date="2023-07" db="EMBL/GenBank/DDBJ databases">
        <authorList>
            <person name="Girao M."/>
            <person name="Carvalho M.F."/>
        </authorList>
    </citation>
    <scope>NUCLEOTIDE SEQUENCE [LARGE SCALE GENOMIC DNA]</scope>
    <source>
        <strain evidence="5 6">YIM65754</strain>
    </source>
</reference>
<name>A0ABU7LBT1_9NOCA</name>
<sequence>MSTHHRHEGTAPSLGHLMCDLAADHPNDPALITLERQATYGEIWARAQEIATYLTSENIGPDSPVAVLVENSVEWLEIAVGISVVGARLVALSTWVEQWDLERLLASAQPEMLFVSTTVRGGEVVDILHSVLPELGSGDEPRFANCPSLRRIVAVGPRTVPGTTPYNTLRTRKPYSSGPQARPSDIGLILFSSGSTSAPKGVALVNEDIIVNATAIGDRLGLSDSDRLFVPMPFFWAMGGPNGMMAALTHRSTLVTLPKFEPGAALDLFETHRCTGLYTMPNMTRAILDHSDFTADRVSTLCKGITVGSPAEVQLAINELRAEQICNVYGSSELYANATVTPHDAPVEDRLTTNGPPLVGVTIKIVDPDTRDELSAGEIGEICAAGRVAAGYIQPDGSIRPIADESGYFATGDLGFVNERGWLTYVGRATDMIKTRGINVSPVEVEEFLCTNPSVVSALAYGIDDAKYGQALVAVVVPELEADVDEESLRRWCKGKVASYKIPKHVVVVDELPTTQTGKISRSIAKARFHAVTSNKS</sequence>
<protein>
    <submittedName>
        <fullName evidence="5">Class I adenylate-forming enzyme family protein</fullName>
    </submittedName>
</protein>
<dbReference type="Gene3D" id="3.40.50.12780">
    <property type="entry name" value="N-terminal domain of ligase-like"/>
    <property type="match status" value="1"/>
</dbReference>
<dbReference type="EMBL" id="JAUTXY010000006">
    <property type="protein sequence ID" value="MEE2058998.1"/>
    <property type="molecule type" value="Genomic_DNA"/>
</dbReference>
<dbReference type="RefSeq" id="WP_330134226.1">
    <property type="nucleotide sequence ID" value="NZ_JAUTXY010000006.1"/>
</dbReference>
<dbReference type="InterPro" id="IPR025110">
    <property type="entry name" value="AMP-bd_C"/>
</dbReference>
<dbReference type="InterPro" id="IPR045851">
    <property type="entry name" value="AMP-bd_C_sf"/>
</dbReference>
<keyword evidence="6" id="KW-1185">Reference proteome</keyword>
<gene>
    <name evidence="5" type="ORF">Q7514_15865</name>
</gene>